<evidence type="ECO:0000259" key="3">
    <source>
        <dbReference type="PROSITE" id="PS01124"/>
    </source>
</evidence>
<dbReference type="STRING" id="310781.SAMN05216259_10194"/>
<dbReference type="InterPro" id="IPR018060">
    <property type="entry name" value="HTH_AraC"/>
</dbReference>
<feature type="domain" description="HTH araC/xylS-type" evidence="3">
    <location>
        <begin position="186"/>
        <end position="284"/>
    </location>
</feature>
<dbReference type="Gene3D" id="1.10.10.60">
    <property type="entry name" value="Homeodomain-like"/>
    <property type="match status" value="1"/>
</dbReference>
<dbReference type="SMART" id="SM00342">
    <property type="entry name" value="HTH_ARAC"/>
    <property type="match status" value="1"/>
</dbReference>
<keyword evidence="1" id="KW-0805">Transcription regulation</keyword>
<keyword evidence="2" id="KW-0804">Transcription</keyword>
<evidence type="ECO:0000313" key="4">
    <source>
        <dbReference type="EMBL" id="SDM66156.1"/>
    </source>
</evidence>
<dbReference type="Pfam" id="PF06719">
    <property type="entry name" value="AraC_N"/>
    <property type="match status" value="1"/>
</dbReference>
<evidence type="ECO:0000256" key="1">
    <source>
        <dbReference type="ARBA" id="ARBA00023015"/>
    </source>
</evidence>
<dbReference type="GO" id="GO:0043565">
    <property type="term" value="F:sequence-specific DNA binding"/>
    <property type="evidence" value="ECO:0007669"/>
    <property type="project" value="InterPro"/>
</dbReference>
<proteinExistence type="predicted"/>
<evidence type="ECO:0000313" key="5">
    <source>
        <dbReference type="Proteomes" id="UP000199341"/>
    </source>
</evidence>
<protein>
    <submittedName>
        <fullName evidence="4">AraC-type DNA-binding protein</fullName>
    </submittedName>
</protein>
<evidence type="ECO:0000256" key="2">
    <source>
        <dbReference type="ARBA" id="ARBA00023163"/>
    </source>
</evidence>
<dbReference type="PANTHER" id="PTHR43436">
    <property type="entry name" value="ARAC-FAMILY TRANSCRIPTIONAL REGULATOR"/>
    <property type="match status" value="1"/>
</dbReference>
<sequence length="294" mass="31618">MLDALADAVSRHSGGLDRGGTAVPHLTLVALDDLIAPVPLLYEPMVCFIVEGSKRTVAGDLSWVVGQGQMFLNSIVLPVTATFERVPYRSVVLHIDGGALATLLVELDEGEPADSPVPQGGQIVAPMDPEITDAVLRWVRLLDTPGDIRALAPRVEGEILYRLLRSPLGPLLRQCMPADSAAARVRAVAAWIAAHYAEPVSVEDLAARAHMSTATLHRHFKATTGMSPMRFQKHLRLLEARRRLLAGGTTAASTAQAVGYRSATQFNREYRGVYGLPPAQDAARLRAQAGAANW</sequence>
<dbReference type="PANTHER" id="PTHR43436:SF1">
    <property type="entry name" value="TRANSCRIPTIONAL REGULATORY PROTEIN"/>
    <property type="match status" value="1"/>
</dbReference>
<keyword evidence="4" id="KW-0238">DNA-binding</keyword>
<accession>A0A1G9V2C3</accession>
<dbReference type="GO" id="GO:0003700">
    <property type="term" value="F:DNA-binding transcription factor activity"/>
    <property type="evidence" value="ECO:0007669"/>
    <property type="project" value="InterPro"/>
</dbReference>
<keyword evidence="5" id="KW-1185">Reference proteome</keyword>
<dbReference type="EMBL" id="FNIE01000001">
    <property type="protein sequence ID" value="SDM66156.1"/>
    <property type="molecule type" value="Genomic_DNA"/>
</dbReference>
<dbReference type="RefSeq" id="WP_093782207.1">
    <property type="nucleotide sequence ID" value="NZ_FNIE01000001.1"/>
</dbReference>
<dbReference type="OrthoDB" id="34150at2"/>
<reference evidence="4 5" key="1">
    <citation type="submission" date="2016-10" db="EMBL/GenBank/DDBJ databases">
        <authorList>
            <person name="de Groot N.N."/>
        </authorList>
    </citation>
    <scope>NUCLEOTIDE SEQUENCE [LARGE SCALE GENOMIC DNA]</scope>
    <source>
        <strain evidence="4 5">CGMCC 4.2022</strain>
    </source>
</reference>
<dbReference type="Proteomes" id="UP000199341">
    <property type="component" value="Unassembled WGS sequence"/>
</dbReference>
<dbReference type="AlphaFoldDB" id="A0A1G9V2C3"/>
<name>A0A1G9V2C3_9ACTN</name>
<dbReference type="SUPFAM" id="SSF46689">
    <property type="entry name" value="Homeodomain-like"/>
    <property type="match status" value="2"/>
</dbReference>
<dbReference type="PROSITE" id="PS01124">
    <property type="entry name" value="HTH_ARAC_FAMILY_2"/>
    <property type="match status" value="1"/>
</dbReference>
<organism evidence="4 5">
    <name type="scientific">Actinacidiphila guanduensis</name>
    <dbReference type="NCBI Taxonomy" id="310781"/>
    <lineage>
        <taxon>Bacteria</taxon>
        <taxon>Bacillati</taxon>
        <taxon>Actinomycetota</taxon>
        <taxon>Actinomycetes</taxon>
        <taxon>Kitasatosporales</taxon>
        <taxon>Streptomycetaceae</taxon>
        <taxon>Actinacidiphila</taxon>
    </lineage>
</organism>
<gene>
    <name evidence="4" type="ORF">SAMN05216259_10194</name>
</gene>
<dbReference type="InterPro" id="IPR009057">
    <property type="entry name" value="Homeodomain-like_sf"/>
</dbReference>
<dbReference type="InterPro" id="IPR009594">
    <property type="entry name" value="Tscrpt_reg_HTH_AraC_N"/>
</dbReference>
<dbReference type="Pfam" id="PF12833">
    <property type="entry name" value="HTH_18"/>
    <property type="match status" value="1"/>
</dbReference>